<organism evidence="5 6">
    <name type="scientific">Galemys pyrenaicus</name>
    <name type="common">Iberian desman</name>
    <name type="synonym">Pyrenean desman</name>
    <dbReference type="NCBI Taxonomy" id="202257"/>
    <lineage>
        <taxon>Eukaryota</taxon>
        <taxon>Metazoa</taxon>
        <taxon>Chordata</taxon>
        <taxon>Craniata</taxon>
        <taxon>Vertebrata</taxon>
        <taxon>Euteleostomi</taxon>
        <taxon>Mammalia</taxon>
        <taxon>Eutheria</taxon>
        <taxon>Laurasiatheria</taxon>
        <taxon>Eulipotyphla</taxon>
        <taxon>Talpidae</taxon>
        <taxon>Galemys</taxon>
    </lineage>
</organism>
<feature type="region of interest" description="Disordered" evidence="4">
    <location>
        <begin position="791"/>
        <end position="875"/>
    </location>
</feature>
<proteinExistence type="inferred from homology"/>
<feature type="compositionally biased region" description="Acidic residues" evidence="4">
    <location>
        <begin position="198"/>
        <end position="211"/>
    </location>
</feature>
<comment type="subcellular location">
    <subcellularLocation>
        <location evidence="1">Nucleus</location>
    </subcellularLocation>
</comment>
<evidence type="ECO:0000313" key="5">
    <source>
        <dbReference type="EMBL" id="KAG8505520.1"/>
    </source>
</evidence>
<reference evidence="5" key="1">
    <citation type="journal article" date="2021" name="Evol. Appl.">
        <title>The genome of the Pyrenean desman and the effects of bottlenecks and inbreeding on the genomic landscape of an endangered species.</title>
        <authorList>
            <person name="Escoda L."/>
            <person name="Castresana J."/>
        </authorList>
    </citation>
    <scope>NUCLEOTIDE SEQUENCE</scope>
    <source>
        <strain evidence="5">IBE-C5619</strain>
    </source>
</reference>
<dbReference type="InterPro" id="IPR016024">
    <property type="entry name" value="ARM-type_fold"/>
</dbReference>
<dbReference type="GO" id="GO:0000122">
    <property type="term" value="P:negative regulation of transcription by RNA polymerase II"/>
    <property type="evidence" value="ECO:0007669"/>
    <property type="project" value="TreeGrafter"/>
</dbReference>
<dbReference type="PANTHER" id="PTHR12687:SF4">
    <property type="entry name" value="NUCLEOLAR COMPLEX PROTEIN 2 HOMOLOG"/>
    <property type="match status" value="1"/>
</dbReference>
<dbReference type="GO" id="GO:0003714">
    <property type="term" value="F:transcription corepressor activity"/>
    <property type="evidence" value="ECO:0007669"/>
    <property type="project" value="TreeGrafter"/>
</dbReference>
<keyword evidence="3" id="KW-0539">Nucleus</keyword>
<dbReference type="GO" id="GO:0005654">
    <property type="term" value="C:nucleoplasm"/>
    <property type="evidence" value="ECO:0007669"/>
    <property type="project" value="TreeGrafter"/>
</dbReference>
<dbReference type="GO" id="GO:0030690">
    <property type="term" value="C:Noc1p-Noc2p complex"/>
    <property type="evidence" value="ECO:0007669"/>
    <property type="project" value="TreeGrafter"/>
</dbReference>
<protein>
    <submittedName>
        <fullName evidence="5">Nucleolar complex protein 2</fullName>
    </submittedName>
</protein>
<dbReference type="AlphaFoldDB" id="A0A8J6DF93"/>
<dbReference type="PANTHER" id="PTHR12687">
    <property type="entry name" value="NUCLEOLAR COMPLEX 2 AND RAD4-RELATED"/>
    <property type="match status" value="1"/>
</dbReference>
<feature type="region of interest" description="Disordered" evidence="4">
    <location>
        <begin position="1"/>
        <end position="95"/>
    </location>
</feature>
<feature type="non-terminal residue" evidence="5">
    <location>
        <position position="875"/>
    </location>
</feature>
<feature type="region of interest" description="Disordered" evidence="4">
    <location>
        <begin position="111"/>
        <end position="163"/>
    </location>
</feature>
<dbReference type="EMBL" id="JAGFMF010012255">
    <property type="protein sequence ID" value="KAG8505520.1"/>
    <property type="molecule type" value="Genomic_DNA"/>
</dbReference>
<comment type="caution">
    <text evidence="5">The sequence shown here is derived from an EMBL/GenBank/DDBJ whole genome shotgun (WGS) entry which is preliminary data.</text>
</comment>
<dbReference type="InterPro" id="IPR005343">
    <property type="entry name" value="Noc2"/>
</dbReference>
<keyword evidence="6" id="KW-1185">Reference proteome</keyword>
<dbReference type="SUPFAM" id="SSF48371">
    <property type="entry name" value="ARM repeat"/>
    <property type="match status" value="1"/>
</dbReference>
<dbReference type="Proteomes" id="UP000700334">
    <property type="component" value="Unassembled WGS sequence"/>
</dbReference>
<gene>
    <name evidence="5" type="ORF">J0S82_016264</name>
</gene>
<feature type="compositionally biased region" description="Acidic residues" evidence="4">
    <location>
        <begin position="817"/>
        <end position="831"/>
    </location>
</feature>
<dbReference type="GO" id="GO:0042393">
    <property type="term" value="F:histone binding"/>
    <property type="evidence" value="ECO:0007669"/>
    <property type="project" value="TreeGrafter"/>
</dbReference>
<feature type="compositionally biased region" description="Basic and acidic residues" evidence="4">
    <location>
        <begin position="147"/>
        <end position="163"/>
    </location>
</feature>
<dbReference type="GO" id="GO:0042273">
    <property type="term" value="P:ribosomal large subunit biogenesis"/>
    <property type="evidence" value="ECO:0007669"/>
    <property type="project" value="TreeGrafter"/>
</dbReference>
<dbReference type="GO" id="GO:0030691">
    <property type="term" value="C:Noc2p-Noc3p complex"/>
    <property type="evidence" value="ECO:0007669"/>
    <property type="project" value="TreeGrafter"/>
</dbReference>
<dbReference type="GO" id="GO:0005730">
    <property type="term" value="C:nucleolus"/>
    <property type="evidence" value="ECO:0007669"/>
    <property type="project" value="TreeGrafter"/>
</dbReference>
<name>A0A8J6DF93_GALPY</name>
<feature type="region of interest" description="Disordered" evidence="4">
    <location>
        <begin position="180"/>
        <end position="220"/>
    </location>
</feature>
<evidence type="ECO:0000256" key="3">
    <source>
        <dbReference type="ARBA" id="ARBA00023242"/>
    </source>
</evidence>
<evidence type="ECO:0000256" key="1">
    <source>
        <dbReference type="ARBA" id="ARBA00004123"/>
    </source>
</evidence>
<accession>A0A8J6DF93</accession>
<feature type="compositionally biased region" description="Low complexity" evidence="4">
    <location>
        <begin position="34"/>
        <end position="90"/>
    </location>
</feature>
<evidence type="ECO:0000256" key="4">
    <source>
        <dbReference type="SAM" id="MobiDB-lite"/>
    </source>
</evidence>
<dbReference type="OrthoDB" id="10266662at2759"/>
<evidence type="ECO:0000313" key="6">
    <source>
        <dbReference type="Proteomes" id="UP000700334"/>
    </source>
</evidence>
<sequence>AAAGPAPRLGPSRLGRGAAGWRTAEPTGRRARPEGAGPAAGSALGARPSGAGSGAHAAAAGMAAACGSRRWGAGLVARGPGARGVPAAAGRADEVSRRRLAELTVDEFLASGFDAESESEPEGGPAPAARRPPGPGGSPPTGRRRGRASEHKDQLSRLKDKDPEFYKFLQENDQSLLNFSESDSSEDEQEQLHSLPSELEEASGEEDENEDMVPGGPKEKRDSVLVTLTMVERWKQAAEHQLTPKAFHEVVQAFRAAVATTQGDQEGAEPSRFQVADSAVFNALVTFCVRNLFSCLQKLLFTKAPRGSSRELAPSSSPLWGKLRLDIKAYLSSVIQLVACLGEATVLAAVLRHISSSVPYYLTFPKQCRMLLKRMVVLWSTGEETLRVLAFLVLVRVCRHKQDVFLAPLLKVRGCSSGRDEGVVGAHAGWGGVEWGRMAGPGQWAPGGEPGGGPDQQMYLTYVRNCKFTSPSALPLITFMQRTLTELLALDAGAAYQHAFLYIRQLAIHLRSAMTTRKKETYQSVYNWQFVHCLQLWCRALSTIRPSAALQPLVYPLAQVIVGCIKLVPTARFYPLRMHCVRALTLLSESTGAFVPVLPFILEVDFNRRPGRMSTKPINFAVILKLSKVNLQEKAYRDGLVEQLCDLTLEYLHGQAHSIAFPELALPVVLQLKSFLRECKVANYCRQVRQLLDKVQENTAHVCSLRQAAAFGVSDQPAVAAWEQQARAAGTPLTRYYSQWRKLRDREIQLEISGKERLEDLNFPEIKRRKVGDRKEVDRVEFKDLFDLGSDEDEPASACFSRRGAPGSPRAPQRAQDDDDDDEGEDDDDEAAAGSSEDGGPDAEAALEPGELWRLAQGPEDQLQDLELSEEDEED</sequence>
<feature type="compositionally biased region" description="Acidic residues" evidence="4">
    <location>
        <begin position="862"/>
        <end position="875"/>
    </location>
</feature>
<comment type="similarity">
    <text evidence="2">Belongs to the NOC2 family.</text>
</comment>
<dbReference type="Pfam" id="PF03715">
    <property type="entry name" value="Noc2"/>
    <property type="match status" value="1"/>
</dbReference>
<evidence type="ECO:0000256" key="2">
    <source>
        <dbReference type="ARBA" id="ARBA00005907"/>
    </source>
</evidence>